<evidence type="ECO:0000313" key="1">
    <source>
        <dbReference type="EMBL" id="KAF0925548.1"/>
    </source>
</evidence>
<dbReference type="AlphaFoldDB" id="A0A6G1EL52"/>
<sequence length="51" mass="5228">DIGNRRDVLKVEVEDLTAGLASGRIRAVENISQLVAPAEAQGLAVSSPVAA</sequence>
<feature type="non-terminal residue" evidence="1">
    <location>
        <position position="1"/>
    </location>
</feature>
<keyword evidence="2" id="KW-1185">Reference proteome</keyword>
<proteinExistence type="predicted"/>
<accession>A0A6G1EL52</accession>
<protein>
    <submittedName>
        <fullName evidence="1">Uncharacterized protein</fullName>
    </submittedName>
</protein>
<comment type="caution">
    <text evidence="1">The sequence shown here is derived from an EMBL/GenBank/DDBJ whole genome shotgun (WGS) entry which is preliminary data.</text>
</comment>
<evidence type="ECO:0000313" key="2">
    <source>
        <dbReference type="Proteomes" id="UP000479710"/>
    </source>
</evidence>
<dbReference type="EMBL" id="SPHZ02000003">
    <property type="protein sequence ID" value="KAF0925548.1"/>
    <property type="molecule type" value="Genomic_DNA"/>
</dbReference>
<reference evidence="1 2" key="1">
    <citation type="submission" date="2019-11" db="EMBL/GenBank/DDBJ databases">
        <title>Whole genome sequence of Oryza granulata.</title>
        <authorList>
            <person name="Li W."/>
        </authorList>
    </citation>
    <scope>NUCLEOTIDE SEQUENCE [LARGE SCALE GENOMIC DNA]</scope>
    <source>
        <strain evidence="2">cv. Menghai</strain>
        <tissue evidence="1">Leaf</tissue>
    </source>
</reference>
<name>A0A6G1EL52_9ORYZ</name>
<dbReference type="Proteomes" id="UP000479710">
    <property type="component" value="Unassembled WGS sequence"/>
</dbReference>
<organism evidence="1 2">
    <name type="scientific">Oryza meyeriana var. granulata</name>
    <dbReference type="NCBI Taxonomy" id="110450"/>
    <lineage>
        <taxon>Eukaryota</taxon>
        <taxon>Viridiplantae</taxon>
        <taxon>Streptophyta</taxon>
        <taxon>Embryophyta</taxon>
        <taxon>Tracheophyta</taxon>
        <taxon>Spermatophyta</taxon>
        <taxon>Magnoliopsida</taxon>
        <taxon>Liliopsida</taxon>
        <taxon>Poales</taxon>
        <taxon>Poaceae</taxon>
        <taxon>BOP clade</taxon>
        <taxon>Oryzoideae</taxon>
        <taxon>Oryzeae</taxon>
        <taxon>Oryzinae</taxon>
        <taxon>Oryza</taxon>
        <taxon>Oryza meyeriana</taxon>
    </lineage>
</organism>
<gene>
    <name evidence="1" type="ORF">E2562_017159</name>
</gene>